<name>A0A367XX50_9ASCO</name>
<comment type="caution">
    <text evidence="2">The sequence shown here is derived from an EMBL/GenBank/DDBJ whole genome shotgun (WGS) entry which is preliminary data.</text>
</comment>
<reference evidence="2 3" key="1">
    <citation type="submission" date="2018-06" db="EMBL/GenBank/DDBJ databases">
        <title>Whole genome sequencing of Candida tropicalis (genome annotated by CSBL at Korea University).</title>
        <authorList>
            <person name="Ahn J."/>
        </authorList>
    </citation>
    <scope>NUCLEOTIDE SEQUENCE [LARGE SCALE GENOMIC DNA]</scope>
    <source>
        <strain evidence="2 3">ATCC 20962</strain>
    </source>
</reference>
<evidence type="ECO:0000256" key="1">
    <source>
        <dbReference type="SAM" id="SignalP"/>
    </source>
</evidence>
<proteinExistence type="predicted"/>
<dbReference type="EMBL" id="QLNQ01000028">
    <property type="protein sequence ID" value="RCK57392.1"/>
    <property type="molecule type" value="Genomic_DNA"/>
</dbReference>
<dbReference type="OrthoDB" id="4018368at2759"/>
<evidence type="ECO:0000313" key="3">
    <source>
        <dbReference type="Proteomes" id="UP000253472"/>
    </source>
</evidence>
<dbReference type="Proteomes" id="UP000253472">
    <property type="component" value="Unassembled WGS sequence"/>
</dbReference>
<protein>
    <recommendedName>
        <fullName evidence="4">Cell wall protein RHD3</fullName>
    </recommendedName>
</protein>
<evidence type="ECO:0008006" key="4">
    <source>
        <dbReference type="Google" id="ProtNLM"/>
    </source>
</evidence>
<sequence>MKFSIIAVAFTLAQSAFSLRAIKLKTFGFPPQSTQSSPVNLPLSSTRVLDSTTRSSIRGQRRYVGKFYFCVGEPHTEFLFTSMYATPFKVEIDEYRFLTFNGSDTIKAVKNVDDSYHNSDKYYALVQYKDGDAPDGAVPVFFQAIDA</sequence>
<keyword evidence="3" id="KW-1185">Reference proteome</keyword>
<keyword evidence="1" id="KW-0732">Signal</keyword>
<accession>A0A367XX50</accession>
<gene>
    <name evidence="2" type="ORF">Cantr_06893</name>
</gene>
<dbReference type="AlphaFoldDB" id="A0A367XX50"/>
<feature type="signal peptide" evidence="1">
    <location>
        <begin position="1"/>
        <end position="18"/>
    </location>
</feature>
<evidence type="ECO:0000313" key="2">
    <source>
        <dbReference type="EMBL" id="RCK57392.1"/>
    </source>
</evidence>
<organism evidence="2 3">
    <name type="scientific">Candida viswanathii</name>
    <dbReference type="NCBI Taxonomy" id="5486"/>
    <lineage>
        <taxon>Eukaryota</taxon>
        <taxon>Fungi</taxon>
        <taxon>Dikarya</taxon>
        <taxon>Ascomycota</taxon>
        <taxon>Saccharomycotina</taxon>
        <taxon>Pichiomycetes</taxon>
        <taxon>Debaryomycetaceae</taxon>
        <taxon>Candida/Lodderomyces clade</taxon>
        <taxon>Candida</taxon>
    </lineage>
</organism>
<feature type="chain" id="PRO_5016743789" description="Cell wall protein RHD3" evidence="1">
    <location>
        <begin position="19"/>
        <end position="147"/>
    </location>
</feature>